<feature type="transmembrane region" description="Helical" evidence="16">
    <location>
        <begin position="241"/>
        <end position="265"/>
    </location>
</feature>
<gene>
    <name evidence="19" type="ORF">PG991_014585</name>
</gene>
<reference evidence="19 20" key="1">
    <citation type="submission" date="2023-01" db="EMBL/GenBank/DDBJ databases">
        <title>Analysis of 21 Apiospora genomes using comparative genomics revels a genus with tremendous synthesis potential of carbohydrate active enzymes and secondary metabolites.</title>
        <authorList>
            <person name="Sorensen T."/>
        </authorList>
    </citation>
    <scope>NUCLEOTIDE SEQUENCE [LARGE SCALE GENOMIC DNA]</scope>
    <source>
        <strain evidence="19 20">CBS 20057</strain>
    </source>
</reference>
<keyword evidence="11 14" id="KW-1015">Disulfide bond</keyword>
<feature type="transmembrane region" description="Helical" evidence="16">
    <location>
        <begin position="102"/>
        <end position="122"/>
    </location>
</feature>
<evidence type="ECO:0000256" key="14">
    <source>
        <dbReference type="PROSITE-ProRule" id="PRU01356"/>
    </source>
</evidence>
<evidence type="ECO:0000256" key="1">
    <source>
        <dbReference type="ARBA" id="ARBA00004141"/>
    </source>
</evidence>
<keyword evidence="10 16" id="KW-0472">Membrane</keyword>
<evidence type="ECO:0000256" key="15">
    <source>
        <dbReference type="SAM" id="MobiDB-lite"/>
    </source>
</evidence>
<evidence type="ECO:0000256" key="17">
    <source>
        <dbReference type="SAM" id="SignalP"/>
    </source>
</evidence>
<evidence type="ECO:0000256" key="7">
    <source>
        <dbReference type="ARBA" id="ARBA00022692"/>
    </source>
</evidence>
<keyword evidence="8 17" id="KW-0732">Signal</keyword>
<evidence type="ECO:0000313" key="20">
    <source>
        <dbReference type="Proteomes" id="UP001396898"/>
    </source>
</evidence>
<feature type="transmembrane region" description="Helical" evidence="16">
    <location>
        <begin position="285"/>
        <end position="310"/>
    </location>
</feature>
<feature type="transmembrane region" description="Helical" evidence="16">
    <location>
        <begin position="322"/>
        <end position="340"/>
    </location>
</feature>
<comment type="caution">
    <text evidence="19">The sequence shown here is derived from an EMBL/GenBank/DDBJ whole genome shotgun (WGS) entry which is preliminary data.</text>
</comment>
<dbReference type="EMBL" id="JAQQWI010000019">
    <property type="protein sequence ID" value="KAK7998910.1"/>
    <property type="molecule type" value="Genomic_DNA"/>
</dbReference>
<evidence type="ECO:0000256" key="8">
    <source>
        <dbReference type="ARBA" id="ARBA00022729"/>
    </source>
</evidence>
<feature type="transmembrane region" description="Helical" evidence="16">
    <location>
        <begin position="208"/>
        <end position="229"/>
    </location>
</feature>
<dbReference type="SMART" id="SM00747">
    <property type="entry name" value="CFEM"/>
    <property type="match status" value="1"/>
</dbReference>
<comment type="caution">
    <text evidence="14">Lacks conserved residue(s) required for the propagation of feature annotation.</text>
</comment>
<feature type="chain" id="PRO_5045712543" description="CFEM domain-containing protein" evidence="17">
    <location>
        <begin position="22"/>
        <end position="531"/>
    </location>
</feature>
<keyword evidence="6" id="KW-0325">Glycoprotein</keyword>
<dbReference type="InterPro" id="IPR008427">
    <property type="entry name" value="Extracellular_membr_CFEM_dom"/>
</dbReference>
<evidence type="ECO:0000256" key="2">
    <source>
        <dbReference type="ARBA" id="ARBA00004589"/>
    </source>
</evidence>
<dbReference type="PANTHER" id="PTHR33048">
    <property type="entry name" value="PTH11-LIKE INTEGRAL MEMBRANE PROTEIN (AFU_ORTHOLOGUE AFUA_5G11245)"/>
    <property type="match status" value="1"/>
</dbReference>
<name>A0ABR1R3V3_9PEZI</name>
<organism evidence="19 20">
    <name type="scientific">Apiospora marii</name>
    <dbReference type="NCBI Taxonomy" id="335849"/>
    <lineage>
        <taxon>Eukaryota</taxon>
        <taxon>Fungi</taxon>
        <taxon>Dikarya</taxon>
        <taxon>Ascomycota</taxon>
        <taxon>Pezizomycotina</taxon>
        <taxon>Sordariomycetes</taxon>
        <taxon>Xylariomycetidae</taxon>
        <taxon>Amphisphaeriales</taxon>
        <taxon>Apiosporaceae</taxon>
        <taxon>Apiospora</taxon>
    </lineage>
</organism>
<comment type="similarity">
    <text evidence="13">Belongs to the SAT4 family.</text>
</comment>
<evidence type="ECO:0000256" key="13">
    <source>
        <dbReference type="ARBA" id="ARBA00038359"/>
    </source>
</evidence>
<sequence length="531" mass="57876">MRHGRGYLLILATLIFSLCQASLIEYAKEIPPCGLTCLLQAIPASVCHTFTNETCICTDPALLEAVTVCASQKCEILDQIKFAKIQETACDKPQRRRSMVDEVVFCVLDVVTLICIIVRIFVRYHMTSTMEMDDWVVVLMVLVWAAFLGLGHYSTPPNPLTSNAKSVLFTLANVGSVAVRITALGRDIWDVEPETVTKVLRATFIDELFYTLVLSLSRIAVVMFLLRVFDVPRFRLLARAVIGWIVLYAAAVLAATTFQCVPIRYNWLGWTGQFAEPYRCIDVNALSFAAAGIGIAQDLAILVLPLPIILSLNMALRKRAQTVVMFSLGLLVVITSAVRLRYLVRFEKSDNPTWDNVDAIIWTHAEVSVSVIVVCLPTVRAALASAAPRLFGSTAKTPGGSSGKKMPSGGGATGSSTLSRRSRARRERYEGLGDDGGGGGLGTGTQGEGTFGVSRDDIELASSPIAVGRRSEGDEDEDQHKTDDVHHTFYHNNGSSDVILGNPIVAPRPAAVRNFSHPPGSRIIRPDNARR</sequence>
<proteinExistence type="inferred from homology"/>
<dbReference type="Pfam" id="PF05730">
    <property type="entry name" value="CFEM"/>
    <property type="match status" value="1"/>
</dbReference>
<dbReference type="InterPro" id="IPR052337">
    <property type="entry name" value="SAT4-like"/>
</dbReference>
<comment type="subcellular location">
    <subcellularLocation>
        <location evidence="2">Membrane</location>
        <topology evidence="2">Lipid-anchor</topology>
        <topology evidence="2">GPI-anchor</topology>
    </subcellularLocation>
    <subcellularLocation>
        <location evidence="1">Membrane</location>
        <topology evidence="1">Multi-pass membrane protein</topology>
    </subcellularLocation>
    <subcellularLocation>
        <location evidence="3">Secreted</location>
    </subcellularLocation>
</comment>
<evidence type="ECO:0000256" key="11">
    <source>
        <dbReference type="ARBA" id="ARBA00023157"/>
    </source>
</evidence>
<evidence type="ECO:0000256" key="5">
    <source>
        <dbReference type="ARBA" id="ARBA00022525"/>
    </source>
</evidence>
<dbReference type="PROSITE" id="PS52012">
    <property type="entry name" value="CFEM"/>
    <property type="match status" value="1"/>
</dbReference>
<evidence type="ECO:0000256" key="12">
    <source>
        <dbReference type="ARBA" id="ARBA00023288"/>
    </source>
</evidence>
<protein>
    <recommendedName>
        <fullName evidence="18">CFEM domain-containing protein</fullName>
    </recommendedName>
</protein>
<feature type="compositionally biased region" description="Basic and acidic residues" evidence="15">
    <location>
        <begin position="478"/>
        <end position="487"/>
    </location>
</feature>
<evidence type="ECO:0000256" key="10">
    <source>
        <dbReference type="ARBA" id="ARBA00023136"/>
    </source>
</evidence>
<keyword evidence="9 16" id="KW-1133">Transmembrane helix</keyword>
<feature type="disulfide bond" evidence="14">
    <location>
        <begin position="57"/>
        <end position="90"/>
    </location>
</feature>
<keyword evidence="6" id="KW-0336">GPI-anchor</keyword>
<dbReference type="Proteomes" id="UP001396898">
    <property type="component" value="Unassembled WGS sequence"/>
</dbReference>
<keyword evidence="12" id="KW-0449">Lipoprotein</keyword>
<feature type="region of interest" description="Disordered" evidence="15">
    <location>
        <begin position="394"/>
        <end position="487"/>
    </location>
</feature>
<evidence type="ECO:0000313" key="19">
    <source>
        <dbReference type="EMBL" id="KAK7998910.1"/>
    </source>
</evidence>
<feature type="signal peptide" evidence="17">
    <location>
        <begin position="1"/>
        <end position="21"/>
    </location>
</feature>
<evidence type="ECO:0000259" key="18">
    <source>
        <dbReference type="PROSITE" id="PS52012"/>
    </source>
</evidence>
<keyword evidence="20" id="KW-1185">Reference proteome</keyword>
<comment type="similarity">
    <text evidence="4">Belongs to the RBT5 family.</text>
</comment>
<evidence type="ECO:0000256" key="4">
    <source>
        <dbReference type="ARBA" id="ARBA00010031"/>
    </source>
</evidence>
<dbReference type="PANTHER" id="PTHR33048:SF160">
    <property type="entry name" value="SAT4 FAMILY MEMBRANE PROTEIN"/>
    <property type="match status" value="1"/>
</dbReference>
<accession>A0ABR1R3V3</accession>
<evidence type="ECO:0000256" key="16">
    <source>
        <dbReference type="SAM" id="Phobius"/>
    </source>
</evidence>
<evidence type="ECO:0000256" key="3">
    <source>
        <dbReference type="ARBA" id="ARBA00004613"/>
    </source>
</evidence>
<evidence type="ECO:0000256" key="6">
    <source>
        <dbReference type="ARBA" id="ARBA00022622"/>
    </source>
</evidence>
<feature type="compositionally biased region" description="Gly residues" evidence="15">
    <location>
        <begin position="434"/>
        <end position="450"/>
    </location>
</feature>
<keyword evidence="5" id="KW-0964">Secreted</keyword>
<feature type="transmembrane region" description="Helical" evidence="16">
    <location>
        <begin position="134"/>
        <end position="153"/>
    </location>
</feature>
<dbReference type="InterPro" id="IPR049326">
    <property type="entry name" value="Rhodopsin_dom_fungi"/>
</dbReference>
<feature type="domain" description="CFEM" evidence="18">
    <location>
        <begin position="5"/>
        <end position="115"/>
    </location>
</feature>
<keyword evidence="7 16" id="KW-0812">Transmembrane</keyword>
<feature type="transmembrane region" description="Helical" evidence="16">
    <location>
        <begin position="360"/>
        <end position="383"/>
    </location>
</feature>
<dbReference type="Pfam" id="PF20684">
    <property type="entry name" value="Fung_rhodopsin"/>
    <property type="match status" value="1"/>
</dbReference>
<evidence type="ECO:0000256" key="9">
    <source>
        <dbReference type="ARBA" id="ARBA00022989"/>
    </source>
</evidence>